<organism evidence="1">
    <name type="scientific">Pelagomonas calceolata</name>
    <dbReference type="NCBI Taxonomy" id="35677"/>
    <lineage>
        <taxon>Eukaryota</taxon>
        <taxon>Sar</taxon>
        <taxon>Stramenopiles</taxon>
        <taxon>Ochrophyta</taxon>
        <taxon>Pelagophyceae</taxon>
        <taxon>Pelagomonadales</taxon>
        <taxon>Pelagomonadaceae</taxon>
        <taxon>Pelagomonas</taxon>
    </lineage>
</organism>
<gene>
    <name evidence="1" type="ORF">PCAL00307_LOCUS14553</name>
    <name evidence="2" type="ORF">PCAL00307_LOCUS14557</name>
</gene>
<dbReference type="AlphaFoldDB" id="A0A6S8WHA6"/>
<sequence length="324" mass="35580">MATSTPSRARQGTWRCAARKFILGGSLAPGARRFTEWSATSWSAWDDGCTDVNYHMWHCQDNEVWIGVDCSSSCNDCTDYKARDLDYSRHYILASDGGYGCSYGSCYICSGNNLQHGVYEDGEWKERYEAPASLHCNPNCGDYDDDDDLWKPTTNQIDLWSGDDEDDDTDAWADKYLVEENWDDDDEDAWLSVHIKPNTPSAIVTSHTWTQFPLDSGIGKTGIIAQAEYDTKALNVCYIFTATGKNNAKADILSKIVWKVDPVCTGLSCPKITGEFVGLDHEICIDKSGRIEKVTGPTSVIDGAAPKATAAATLLAIAAAAVVF</sequence>
<evidence type="ECO:0000313" key="2">
    <source>
        <dbReference type="EMBL" id="CAE0699121.1"/>
    </source>
</evidence>
<protein>
    <submittedName>
        <fullName evidence="1">Uncharacterized protein</fullName>
    </submittedName>
</protein>
<accession>A0A6S8WHA6</accession>
<proteinExistence type="predicted"/>
<dbReference type="EMBL" id="HBIW01016872">
    <property type="protein sequence ID" value="CAE0699121.1"/>
    <property type="molecule type" value="Transcribed_RNA"/>
</dbReference>
<reference evidence="1" key="1">
    <citation type="submission" date="2021-01" db="EMBL/GenBank/DDBJ databases">
        <authorList>
            <person name="Corre E."/>
            <person name="Pelletier E."/>
            <person name="Niang G."/>
            <person name="Scheremetjew M."/>
            <person name="Finn R."/>
            <person name="Kale V."/>
            <person name="Holt S."/>
            <person name="Cochrane G."/>
            <person name="Meng A."/>
            <person name="Brown T."/>
            <person name="Cohen L."/>
        </authorList>
    </citation>
    <scope>NUCLEOTIDE SEQUENCE</scope>
    <source>
        <strain evidence="1">CCMP1756</strain>
    </source>
</reference>
<evidence type="ECO:0000313" key="1">
    <source>
        <dbReference type="EMBL" id="CAE0699117.1"/>
    </source>
</evidence>
<dbReference type="EMBL" id="HBIW01016866">
    <property type="protein sequence ID" value="CAE0699117.1"/>
    <property type="molecule type" value="Transcribed_RNA"/>
</dbReference>
<name>A0A6S8WHA6_9STRA</name>